<dbReference type="RefSeq" id="WP_316682554.1">
    <property type="nucleotide sequence ID" value="NZ_CATZLL010000018.1"/>
</dbReference>
<sequence>MPAGALHVYFETWERNAGIEIDPEVRKSLFRKGRLGGYQTVFAEAIDVCFEDSRVDLALLEQLVLARNRAQHPGSLMSRFTEP</sequence>
<reference evidence="1 2" key="1">
    <citation type="submission" date="2023-07" db="EMBL/GenBank/DDBJ databases">
        <authorList>
            <person name="Peeters C."/>
        </authorList>
    </citation>
    <scope>NUCLEOTIDE SEQUENCE [LARGE SCALE GENOMIC DNA]</scope>
    <source>
        <strain evidence="1 2">LMG 18101</strain>
    </source>
</reference>
<comment type="caution">
    <text evidence="1">The sequence shown here is derived from an EMBL/GenBank/DDBJ whole genome shotgun (WGS) entry which is preliminary data.</text>
</comment>
<proteinExistence type="predicted"/>
<protein>
    <submittedName>
        <fullName evidence="1">Uncharacterized protein</fullName>
    </submittedName>
</protein>
<keyword evidence="2" id="KW-1185">Reference proteome</keyword>
<name>A0ABN9JR17_9RALS</name>
<dbReference type="EMBL" id="CATZLL010000018">
    <property type="protein sequence ID" value="CAJ0821558.1"/>
    <property type="molecule type" value="Genomic_DNA"/>
</dbReference>
<evidence type="ECO:0000313" key="2">
    <source>
        <dbReference type="Proteomes" id="UP001189757"/>
    </source>
</evidence>
<dbReference type="Proteomes" id="UP001189757">
    <property type="component" value="Unassembled WGS sequence"/>
</dbReference>
<gene>
    <name evidence="1" type="ORF">LMG18101_04665</name>
</gene>
<accession>A0ABN9JR17</accession>
<organism evidence="1 2">
    <name type="scientific">Ralstonia flaminis</name>
    <dbReference type="NCBI Taxonomy" id="3058597"/>
    <lineage>
        <taxon>Bacteria</taxon>
        <taxon>Pseudomonadati</taxon>
        <taxon>Pseudomonadota</taxon>
        <taxon>Betaproteobacteria</taxon>
        <taxon>Burkholderiales</taxon>
        <taxon>Burkholderiaceae</taxon>
        <taxon>Ralstonia</taxon>
    </lineage>
</organism>
<evidence type="ECO:0000313" key="1">
    <source>
        <dbReference type="EMBL" id="CAJ0821558.1"/>
    </source>
</evidence>